<evidence type="ECO:0000313" key="2">
    <source>
        <dbReference type="Proteomes" id="UP001207468"/>
    </source>
</evidence>
<accession>A0ACC0TUB0</accession>
<feature type="non-terminal residue" evidence="1">
    <location>
        <position position="1"/>
    </location>
</feature>
<gene>
    <name evidence="1" type="ORF">F5148DRAFT_1247343</name>
</gene>
<dbReference type="Proteomes" id="UP001207468">
    <property type="component" value="Unassembled WGS sequence"/>
</dbReference>
<keyword evidence="2" id="KW-1185">Reference proteome</keyword>
<evidence type="ECO:0000313" key="1">
    <source>
        <dbReference type="EMBL" id="KAI9449520.1"/>
    </source>
</evidence>
<sequence length="211" mass="22706">MDGTPGAVHCCEGSAPRRSSRATCLPCAGRARGRKSNRSVTGATGHFVGRPPAIGICSEVYRAIRHRATTFWSSCGRPPSGRILRAILPGWMSLLRLLSSWHLVSSTFCTILIISLQAPCLPYCHSHLVSLTSYDILNSLQITGPAILNSRFFQASLSNSFRSFLGNDVALYCECESRASTIAALAADLVTAAQSACVALRTVTGRFESFH</sequence>
<organism evidence="1 2">
    <name type="scientific">Russula earlei</name>
    <dbReference type="NCBI Taxonomy" id="71964"/>
    <lineage>
        <taxon>Eukaryota</taxon>
        <taxon>Fungi</taxon>
        <taxon>Dikarya</taxon>
        <taxon>Basidiomycota</taxon>
        <taxon>Agaricomycotina</taxon>
        <taxon>Agaricomycetes</taxon>
        <taxon>Russulales</taxon>
        <taxon>Russulaceae</taxon>
        <taxon>Russula</taxon>
    </lineage>
</organism>
<comment type="caution">
    <text evidence="1">The sequence shown here is derived from an EMBL/GenBank/DDBJ whole genome shotgun (WGS) entry which is preliminary data.</text>
</comment>
<protein>
    <submittedName>
        <fullName evidence="1">Uncharacterized protein</fullName>
    </submittedName>
</protein>
<reference evidence="1" key="1">
    <citation type="submission" date="2021-03" db="EMBL/GenBank/DDBJ databases">
        <title>Evolutionary priming and transition to the ectomycorrhizal habit in an iconic lineage of mushroom-forming fungi: is preadaptation a requirement?</title>
        <authorList>
            <consortium name="DOE Joint Genome Institute"/>
            <person name="Looney B.P."/>
            <person name="Miyauchi S."/>
            <person name="Morin E."/>
            <person name="Drula E."/>
            <person name="Courty P.E."/>
            <person name="Chicoki N."/>
            <person name="Fauchery L."/>
            <person name="Kohler A."/>
            <person name="Kuo A."/>
            <person name="LaButti K."/>
            <person name="Pangilinan J."/>
            <person name="Lipzen A."/>
            <person name="Riley R."/>
            <person name="Andreopoulos W."/>
            <person name="He G."/>
            <person name="Johnson J."/>
            <person name="Barry K.W."/>
            <person name="Grigoriev I.V."/>
            <person name="Nagy L."/>
            <person name="Hibbett D."/>
            <person name="Henrissat B."/>
            <person name="Matheny P.B."/>
            <person name="Labbe J."/>
            <person name="Martin A.F."/>
        </authorList>
    </citation>
    <scope>NUCLEOTIDE SEQUENCE</scope>
    <source>
        <strain evidence="1">BPL698</strain>
    </source>
</reference>
<dbReference type="EMBL" id="JAGFNK010000495">
    <property type="protein sequence ID" value="KAI9449520.1"/>
    <property type="molecule type" value="Genomic_DNA"/>
</dbReference>
<name>A0ACC0TUB0_9AGAM</name>
<proteinExistence type="predicted"/>